<dbReference type="InterPro" id="IPR050707">
    <property type="entry name" value="HTH_MetabolicPath_Reg"/>
</dbReference>
<evidence type="ECO:0000256" key="2">
    <source>
        <dbReference type="ARBA" id="ARBA00023125"/>
    </source>
</evidence>
<reference evidence="6" key="1">
    <citation type="submission" date="2022-01" db="EMBL/GenBank/DDBJ databases">
        <authorList>
            <person name="Jo J.-H."/>
            <person name="Im W.-T."/>
        </authorList>
    </citation>
    <scope>NUCLEOTIDE SEQUENCE</scope>
    <source>
        <strain evidence="6">I2-34</strain>
    </source>
</reference>
<dbReference type="PROSITE" id="PS51078">
    <property type="entry name" value="ICLR_ED"/>
    <property type="match status" value="1"/>
</dbReference>
<dbReference type="InterPro" id="IPR029016">
    <property type="entry name" value="GAF-like_dom_sf"/>
</dbReference>
<keyword evidence="2" id="KW-0238">DNA-binding</keyword>
<dbReference type="Gene3D" id="1.10.10.10">
    <property type="entry name" value="Winged helix-like DNA-binding domain superfamily/Winged helix DNA-binding domain"/>
    <property type="match status" value="1"/>
</dbReference>
<keyword evidence="1" id="KW-0805">Transcription regulation</keyword>
<feature type="domain" description="HTH iclR-type" evidence="4">
    <location>
        <begin position="1"/>
        <end position="62"/>
    </location>
</feature>
<evidence type="ECO:0000313" key="6">
    <source>
        <dbReference type="EMBL" id="MCG2623374.1"/>
    </source>
</evidence>
<sequence>MDSLGRMLSIFDLLTEDTAEITPEQVAAHLDCSRTTSYRYLKALTEAGFLAGHSGGRYGLGVRIVQMDRQMRLTDPLLQRAEDLLMPLSRQIGENLLLNGHYGKSLVCIAQAWINQQQLTNYGRGQSVPLFRGAAGKVILAHLPAHQLKAIYKKYPQEIAAAGLGEFWPQFRDRLRAIRQRGYDVTHAEVDPGIAGVAAPIFDGDNGILGSLAIAIPVERLPEDLTVLVAPLKETVQKITDRGRA</sequence>
<dbReference type="InterPro" id="IPR036388">
    <property type="entry name" value="WH-like_DNA-bd_sf"/>
</dbReference>
<dbReference type="SUPFAM" id="SSF55781">
    <property type="entry name" value="GAF domain-like"/>
    <property type="match status" value="1"/>
</dbReference>
<dbReference type="PROSITE" id="PS51077">
    <property type="entry name" value="HTH_ICLR"/>
    <property type="match status" value="1"/>
</dbReference>
<dbReference type="InterPro" id="IPR036390">
    <property type="entry name" value="WH_DNA-bd_sf"/>
</dbReference>
<dbReference type="InterPro" id="IPR014757">
    <property type="entry name" value="Tscrpt_reg_IclR_C"/>
</dbReference>
<dbReference type="RefSeq" id="WP_237822621.1">
    <property type="nucleotide sequence ID" value="NZ_JAKLTQ010000013.1"/>
</dbReference>
<keyword evidence="7" id="KW-1185">Reference proteome</keyword>
<gene>
    <name evidence="6" type="ORF">LVY72_15870</name>
</gene>
<protein>
    <submittedName>
        <fullName evidence="6">IclR family transcriptional regulator</fullName>
    </submittedName>
</protein>
<organism evidence="6 7">
    <name type="scientific">Arthrobacter hankyongi</name>
    <dbReference type="NCBI Taxonomy" id="2904801"/>
    <lineage>
        <taxon>Bacteria</taxon>
        <taxon>Bacillati</taxon>
        <taxon>Actinomycetota</taxon>
        <taxon>Actinomycetes</taxon>
        <taxon>Micrococcales</taxon>
        <taxon>Micrococcaceae</taxon>
        <taxon>Arthrobacter</taxon>
    </lineage>
</organism>
<evidence type="ECO:0000259" key="4">
    <source>
        <dbReference type="PROSITE" id="PS51077"/>
    </source>
</evidence>
<comment type="caution">
    <text evidence="6">The sequence shown here is derived from an EMBL/GenBank/DDBJ whole genome shotgun (WGS) entry which is preliminary data.</text>
</comment>
<evidence type="ECO:0000256" key="3">
    <source>
        <dbReference type="ARBA" id="ARBA00023163"/>
    </source>
</evidence>
<dbReference type="EMBL" id="JAKLTQ010000013">
    <property type="protein sequence ID" value="MCG2623374.1"/>
    <property type="molecule type" value="Genomic_DNA"/>
</dbReference>
<dbReference type="InterPro" id="IPR005471">
    <property type="entry name" value="Tscrpt_reg_IclR_N"/>
</dbReference>
<dbReference type="PANTHER" id="PTHR30136">
    <property type="entry name" value="HELIX-TURN-HELIX TRANSCRIPTIONAL REGULATOR, ICLR FAMILY"/>
    <property type="match status" value="1"/>
</dbReference>
<dbReference type="SUPFAM" id="SSF46785">
    <property type="entry name" value="Winged helix' DNA-binding domain"/>
    <property type="match status" value="1"/>
</dbReference>
<dbReference type="PANTHER" id="PTHR30136:SF24">
    <property type="entry name" value="HTH-TYPE TRANSCRIPTIONAL REPRESSOR ALLR"/>
    <property type="match status" value="1"/>
</dbReference>
<dbReference type="Gene3D" id="3.30.450.40">
    <property type="match status" value="1"/>
</dbReference>
<keyword evidence="3" id="KW-0804">Transcription</keyword>
<accession>A0ABS9L9M3</accession>
<evidence type="ECO:0000256" key="1">
    <source>
        <dbReference type="ARBA" id="ARBA00023015"/>
    </source>
</evidence>
<feature type="domain" description="IclR-ED" evidence="5">
    <location>
        <begin position="63"/>
        <end position="245"/>
    </location>
</feature>
<dbReference type="Proteomes" id="UP001165368">
    <property type="component" value="Unassembled WGS sequence"/>
</dbReference>
<evidence type="ECO:0000313" key="7">
    <source>
        <dbReference type="Proteomes" id="UP001165368"/>
    </source>
</evidence>
<name>A0ABS9L9M3_9MICC</name>
<proteinExistence type="predicted"/>
<dbReference type="SMART" id="SM00346">
    <property type="entry name" value="HTH_ICLR"/>
    <property type="match status" value="1"/>
</dbReference>
<evidence type="ECO:0000259" key="5">
    <source>
        <dbReference type="PROSITE" id="PS51078"/>
    </source>
</evidence>
<dbReference type="Pfam" id="PF01614">
    <property type="entry name" value="IclR_C"/>
    <property type="match status" value="1"/>
</dbReference>
<dbReference type="Pfam" id="PF09339">
    <property type="entry name" value="HTH_IclR"/>
    <property type="match status" value="1"/>
</dbReference>